<comment type="caution">
    <text evidence="1">The sequence shown here is derived from an EMBL/GenBank/DDBJ whole genome shotgun (WGS) entry which is preliminary data.</text>
</comment>
<organism evidence="1 2">
    <name type="scientific">Serendipita indica (strain DSM 11827)</name>
    <name type="common">Root endophyte fungus</name>
    <name type="synonym">Piriformospora indica</name>
    <dbReference type="NCBI Taxonomy" id="1109443"/>
    <lineage>
        <taxon>Eukaryota</taxon>
        <taxon>Fungi</taxon>
        <taxon>Dikarya</taxon>
        <taxon>Basidiomycota</taxon>
        <taxon>Agaricomycotina</taxon>
        <taxon>Agaricomycetes</taxon>
        <taxon>Sebacinales</taxon>
        <taxon>Serendipitaceae</taxon>
        <taxon>Serendipita</taxon>
    </lineage>
</organism>
<accession>G4TZX8</accession>
<dbReference type="Proteomes" id="UP000007148">
    <property type="component" value="Unassembled WGS sequence"/>
</dbReference>
<gene>
    <name evidence="1" type="ORF">PIIN_10856</name>
</gene>
<dbReference type="HOGENOM" id="CLU_3435984_0_0_1"/>
<evidence type="ECO:0000313" key="1">
    <source>
        <dbReference type="EMBL" id="CCA76871.1"/>
    </source>
</evidence>
<reference evidence="1 2" key="1">
    <citation type="journal article" date="2011" name="PLoS Pathog.">
        <title>Endophytic Life Strategies Decoded by Genome and Transcriptome Analyses of the Mutualistic Root Symbiont Piriformospora indica.</title>
        <authorList>
            <person name="Zuccaro A."/>
            <person name="Lahrmann U."/>
            <person name="Guldener U."/>
            <person name="Langen G."/>
            <person name="Pfiffi S."/>
            <person name="Biedenkopf D."/>
            <person name="Wong P."/>
            <person name="Samans B."/>
            <person name="Grimm C."/>
            <person name="Basiewicz M."/>
            <person name="Murat C."/>
            <person name="Martin F."/>
            <person name="Kogel K.H."/>
        </authorList>
    </citation>
    <scope>NUCLEOTIDE SEQUENCE [LARGE SCALE GENOMIC DNA]</scope>
    <source>
        <strain evidence="1 2">DSM 11827</strain>
    </source>
</reference>
<protein>
    <submittedName>
        <fullName evidence="1">Uncharacterized protein</fullName>
    </submittedName>
</protein>
<proteinExistence type="predicted"/>
<evidence type="ECO:0000313" key="2">
    <source>
        <dbReference type="Proteomes" id="UP000007148"/>
    </source>
</evidence>
<dbReference type="InParanoid" id="G4TZX8"/>
<keyword evidence="2" id="KW-1185">Reference proteome</keyword>
<dbReference type="EMBL" id="CAFZ01001072">
    <property type="protein sequence ID" value="CCA76871.1"/>
    <property type="molecule type" value="Genomic_DNA"/>
</dbReference>
<sequence length="13" mass="1490">MIYFITLCLSAKS</sequence>
<name>G4TZX8_SERID</name>